<feature type="binding site" evidence="13">
    <location>
        <position position="104"/>
    </location>
    <ligand>
        <name>Zn(2+)</name>
        <dbReference type="ChEBI" id="CHEBI:29105"/>
    </ligand>
</feature>
<evidence type="ECO:0000256" key="2">
    <source>
        <dbReference type="ARBA" id="ARBA00007957"/>
    </source>
</evidence>
<keyword evidence="9 14" id="KW-0408">Iron</keyword>
<reference evidence="15" key="1">
    <citation type="journal article" date="2021" name="Antonie Van Leeuwenhoek">
        <title>Draft genome and description of Waterburya agarophytonicola gen. nov. sp. nov. (Pleurocapsales, Cyanobacteria): a seaweed symbiont.</title>
        <authorList>
            <person name="Bonthond G."/>
            <person name="Shalygin S."/>
            <person name="Bayer T."/>
            <person name="Weinberger F."/>
        </authorList>
    </citation>
    <scope>NUCLEOTIDE SEQUENCE</scope>
    <source>
        <strain evidence="15">KI4</strain>
    </source>
</reference>
<dbReference type="GO" id="GO:0045892">
    <property type="term" value="P:negative regulation of DNA-templated transcription"/>
    <property type="evidence" value="ECO:0007669"/>
    <property type="project" value="TreeGrafter"/>
</dbReference>
<organism evidence="15 16">
    <name type="scientific">Waterburya agarophytonicola KI4</name>
    <dbReference type="NCBI Taxonomy" id="2874699"/>
    <lineage>
        <taxon>Bacteria</taxon>
        <taxon>Bacillati</taxon>
        <taxon>Cyanobacteriota</taxon>
        <taxon>Cyanophyceae</taxon>
        <taxon>Pleurocapsales</taxon>
        <taxon>Hyellaceae</taxon>
        <taxon>Waterburya</taxon>
        <taxon>Waterburya agarophytonicola</taxon>
    </lineage>
</organism>
<evidence type="ECO:0000256" key="1">
    <source>
        <dbReference type="ARBA" id="ARBA00004496"/>
    </source>
</evidence>
<keyword evidence="11" id="KW-0238">DNA-binding</keyword>
<dbReference type="FunFam" id="3.30.1490.190:FF:000008">
    <property type="entry name" value="Ferric uptake regulator, Fur family"/>
    <property type="match status" value="1"/>
</dbReference>
<dbReference type="InterPro" id="IPR043135">
    <property type="entry name" value="Fur_C"/>
</dbReference>
<dbReference type="RefSeq" id="WP_229640433.1">
    <property type="nucleotide sequence ID" value="NZ_JADWDC010000021.1"/>
</dbReference>
<evidence type="ECO:0000256" key="4">
    <source>
        <dbReference type="ARBA" id="ARBA00020910"/>
    </source>
</evidence>
<accession>A0A964BQD5</accession>
<comment type="cofactor">
    <cofactor evidence="14">
        <name>Mn(2+)</name>
        <dbReference type="ChEBI" id="CHEBI:29035"/>
    </cofactor>
    <cofactor evidence="14">
        <name>Fe(2+)</name>
        <dbReference type="ChEBI" id="CHEBI:29033"/>
    </cofactor>
    <text evidence="14">Binds 1 Mn(2+) or Fe(2+) ion per subunit.</text>
</comment>
<gene>
    <name evidence="15" type="ORF">I4641_10315</name>
</gene>
<evidence type="ECO:0000256" key="11">
    <source>
        <dbReference type="ARBA" id="ARBA00023125"/>
    </source>
</evidence>
<dbReference type="Pfam" id="PF01475">
    <property type="entry name" value="FUR"/>
    <property type="match status" value="1"/>
</dbReference>
<dbReference type="InterPro" id="IPR036390">
    <property type="entry name" value="WH_DNA-bd_sf"/>
</dbReference>
<comment type="subunit">
    <text evidence="3">Homodimer.</text>
</comment>
<evidence type="ECO:0000256" key="14">
    <source>
        <dbReference type="PIRSR" id="PIRSR602481-2"/>
    </source>
</evidence>
<evidence type="ECO:0000256" key="6">
    <source>
        <dbReference type="ARBA" id="ARBA00022491"/>
    </source>
</evidence>
<evidence type="ECO:0000256" key="8">
    <source>
        <dbReference type="ARBA" id="ARBA00022833"/>
    </source>
</evidence>
<keyword evidence="7 13" id="KW-0479">Metal-binding</keyword>
<feature type="binding site" evidence="13">
    <location>
        <position position="101"/>
    </location>
    <ligand>
        <name>Zn(2+)</name>
        <dbReference type="ChEBI" id="CHEBI:29105"/>
    </ligand>
</feature>
<keyword evidence="12" id="KW-0804">Transcription</keyword>
<dbReference type="AlphaFoldDB" id="A0A964BQD5"/>
<evidence type="ECO:0000256" key="7">
    <source>
        <dbReference type="ARBA" id="ARBA00022723"/>
    </source>
</evidence>
<dbReference type="GO" id="GO:0000976">
    <property type="term" value="F:transcription cis-regulatory region binding"/>
    <property type="evidence" value="ECO:0007669"/>
    <property type="project" value="TreeGrafter"/>
</dbReference>
<evidence type="ECO:0000256" key="10">
    <source>
        <dbReference type="ARBA" id="ARBA00023015"/>
    </source>
</evidence>
<evidence type="ECO:0000256" key="3">
    <source>
        <dbReference type="ARBA" id="ARBA00011738"/>
    </source>
</evidence>
<comment type="similarity">
    <text evidence="2">Belongs to the Fur family.</text>
</comment>
<feature type="binding site" evidence="14">
    <location>
        <position position="95"/>
    </location>
    <ligand>
        <name>Fe cation</name>
        <dbReference type="ChEBI" id="CHEBI:24875"/>
    </ligand>
</feature>
<dbReference type="Proteomes" id="UP000729733">
    <property type="component" value="Unassembled WGS sequence"/>
</dbReference>
<dbReference type="PANTHER" id="PTHR33202">
    <property type="entry name" value="ZINC UPTAKE REGULATION PROTEIN"/>
    <property type="match status" value="1"/>
</dbReference>
<dbReference type="SUPFAM" id="SSF46785">
    <property type="entry name" value="Winged helix' DNA-binding domain"/>
    <property type="match status" value="1"/>
</dbReference>
<dbReference type="GO" id="GO:1900376">
    <property type="term" value="P:regulation of secondary metabolite biosynthetic process"/>
    <property type="evidence" value="ECO:0007669"/>
    <property type="project" value="TreeGrafter"/>
</dbReference>
<evidence type="ECO:0000313" key="16">
    <source>
        <dbReference type="Proteomes" id="UP000729733"/>
    </source>
</evidence>
<evidence type="ECO:0000256" key="12">
    <source>
        <dbReference type="ARBA" id="ARBA00023163"/>
    </source>
</evidence>
<dbReference type="GO" id="GO:0003700">
    <property type="term" value="F:DNA-binding transcription factor activity"/>
    <property type="evidence" value="ECO:0007669"/>
    <property type="project" value="InterPro"/>
</dbReference>
<dbReference type="CDD" id="cd07153">
    <property type="entry name" value="Fur_like"/>
    <property type="match status" value="1"/>
</dbReference>
<sequence>MANYTASSLKAELNSRGWRMTPQREKILHVFQNLPKGNHLSAEELHAVVEKRGESISLSTIYRSVKLMARMGILRELELAEGHKHYELNQPYPHHHHHVVCIQCNNTIEFRDDTILKHSLKQCKKEGFQLIDCQLTVMTICPEALRMGWPSALPTDWCCTRVISQKETEQDSQE</sequence>
<feature type="binding site" evidence="13">
    <location>
        <position position="141"/>
    </location>
    <ligand>
        <name>Zn(2+)</name>
        <dbReference type="ChEBI" id="CHEBI:29105"/>
    </ligand>
</feature>
<dbReference type="GO" id="GO:0005737">
    <property type="term" value="C:cytoplasm"/>
    <property type="evidence" value="ECO:0007669"/>
    <property type="project" value="UniProtKB-SubCell"/>
</dbReference>
<name>A0A964BQD5_9CYAN</name>
<evidence type="ECO:0000256" key="13">
    <source>
        <dbReference type="PIRSR" id="PIRSR602481-1"/>
    </source>
</evidence>
<dbReference type="Gene3D" id="1.10.10.10">
    <property type="entry name" value="Winged helix-like DNA-binding domain superfamily/Winged helix DNA-binding domain"/>
    <property type="match status" value="1"/>
</dbReference>
<keyword evidence="8 13" id="KW-0862">Zinc</keyword>
<dbReference type="PANTHER" id="PTHR33202:SF19">
    <property type="entry name" value="FERRIC UPTAKE REGULATION PROTEIN"/>
    <property type="match status" value="1"/>
</dbReference>
<comment type="cofactor">
    <cofactor evidence="13">
        <name>Zn(2+)</name>
        <dbReference type="ChEBI" id="CHEBI:29105"/>
    </cofactor>
    <text evidence="13">Binds 1 zinc ion per subunit.</text>
</comment>
<keyword evidence="5" id="KW-0963">Cytoplasm</keyword>
<proteinExistence type="inferred from homology"/>
<keyword evidence="10" id="KW-0805">Transcription regulation</keyword>
<evidence type="ECO:0000256" key="5">
    <source>
        <dbReference type="ARBA" id="ARBA00022490"/>
    </source>
</evidence>
<protein>
    <recommendedName>
        <fullName evidence="4">Ferric uptake regulation protein</fullName>
    </recommendedName>
</protein>
<dbReference type="InterPro" id="IPR036388">
    <property type="entry name" value="WH-like_DNA-bd_sf"/>
</dbReference>
<keyword evidence="16" id="KW-1185">Reference proteome</keyword>
<comment type="subcellular location">
    <subcellularLocation>
        <location evidence="1">Cytoplasm</location>
    </subcellularLocation>
</comment>
<keyword evidence="6" id="KW-0678">Repressor</keyword>
<dbReference type="Gene3D" id="3.30.1490.190">
    <property type="match status" value="1"/>
</dbReference>
<evidence type="ECO:0000313" key="15">
    <source>
        <dbReference type="EMBL" id="MCC0177369.1"/>
    </source>
</evidence>
<dbReference type="GO" id="GO:0008270">
    <property type="term" value="F:zinc ion binding"/>
    <property type="evidence" value="ECO:0007669"/>
    <property type="project" value="TreeGrafter"/>
</dbReference>
<evidence type="ECO:0000256" key="9">
    <source>
        <dbReference type="ARBA" id="ARBA00023004"/>
    </source>
</evidence>
<comment type="caution">
    <text evidence="15">The sequence shown here is derived from an EMBL/GenBank/DDBJ whole genome shotgun (WGS) entry which is preliminary data.</text>
</comment>
<dbReference type="InterPro" id="IPR002481">
    <property type="entry name" value="FUR"/>
</dbReference>
<dbReference type="EMBL" id="JADWDC010000021">
    <property type="protein sequence ID" value="MCC0177369.1"/>
    <property type="molecule type" value="Genomic_DNA"/>
</dbReference>